<dbReference type="GO" id="GO:0009279">
    <property type="term" value="C:cell outer membrane"/>
    <property type="evidence" value="ECO:0007669"/>
    <property type="project" value="UniProtKB-SubCell"/>
</dbReference>
<dbReference type="InterPro" id="IPR036942">
    <property type="entry name" value="Beta-barrel_TonB_sf"/>
</dbReference>
<dbReference type="InterPro" id="IPR012910">
    <property type="entry name" value="Plug_dom"/>
</dbReference>
<dbReference type="InterPro" id="IPR023997">
    <property type="entry name" value="TonB-dep_OMP_SusC/RagA_CS"/>
</dbReference>
<evidence type="ECO:0000256" key="5">
    <source>
        <dbReference type="ARBA" id="ARBA00023136"/>
    </source>
</evidence>
<dbReference type="AlphaFoldDB" id="A0A7J5TTR3"/>
<dbReference type="Pfam" id="PF13715">
    <property type="entry name" value="CarbopepD_reg_2"/>
    <property type="match status" value="1"/>
</dbReference>
<keyword evidence="2 7" id="KW-0813">Transport</keyword>
<evidence type="ECO:0000256" key="7">
    <source>
        <dbReference type="PROSITE-ProRule" id="PRU01360"/>
    </source>
</evidence>
<comment type="similarity">
    <text evidence="7">Belongs to the TonB-dependent receptor family.</text>
</comment>
<keyword evidence="3 7" id="KW-1134">Transmembrane beta strand</keyword>
<reference evidence="9 10" key="1">
    <citation type="submission" date="2019-10" db="EMBL/GenBank/DDBJ databases">
        <title>Rudanella paleaurantiibacter sp. nov., isolated from sludge.</title>
        <authorList>
            <person name="Xu S.Q."/>
        </authorList>
    </citation>
    <scope>NUCLEOTIDE SEQUENCE [LARGE SCALE GENOMIC DNA]</scope>
    <source>
        <strain evidence="9 10">HX-22-17</strain>
    </source>
</reference>
<keyword evidence="4 7" id="KW-0812">Transmembrane</keyword>
<evidence type="ECO:0000259" key="8">
    <source>
        <dbReference type="Pfam" id="PF07715"/>
    </source>
</evidence>
<dbReference type="InterPro" id="IPR023996">
    <property type="entry name" value="TonB-dep_OMP_SusC/RagA"/>
</dbReference>
<evidence type="ECO:0000256" key="2">
    <source>
        <dbReference type="ARBA" id="ARBA00022448"/>
    </source>
</evidence>
<evidence type="ECO:0000313" key="10">
    <source>
        <dbReference type="Proteomes" id="UP000488299"/>
    </source>
</evidence>
<dbReference type="SUPFAM" id="SSF49464">
    <property type="entry name" value="Carboxypeptidase regulatory domain-like"/>
    <property type="match status" value="1"/>
</dbReference>
<evidence type="ECO:0000313" key="9">
    <source>
        <dbReference type="EMBL" id="KAB7727261.1"/>
    </source>
</evidence>
<keyword evidence="10" id="KW-1185">Reference proteome</keyword>
<dbReference type="Gene3D" id="2.60.40.1120">
    <property type="entry name" value="Carboxypeptidase-like, regulatory domain"/>
    <property type="match status" value="1"/>
</dbReference>
<dbReference type="Gene3D" id="2.40.170.20">
    <property type="entry name" value="TonB-dependent receptor, beta-barrel domain"/>
    <property type="match status" value="1"/>
</dbReference>
<keyword evidence="6 7" id="KW-0998">Cell outer membrane</keyword>
<dbReference type="SUPFAM" id="SSF56935">
    <property type="entry name" value="Porins"/>
    <property type="match status" value="1"/>
</dbReference>
<dbReference type="FunFam" id="2.170.130.10:FF:000008">
    <property type="entry name" value="SusC/RagA family TonB-linked outer membrane protein"/>
    <property type="match status" value="1"/>
</dbReference>
<accession>A0A7J5TTR3</accession>
<comment type="caution">
    <text evidence="9">The sequence shown here is derived from an EMBL/GenBank/DDBJ whole genome shotgun (WGS) entry which is preliminary data.</text>
</comment>
<evidence type="ECO:0000256" key="6">
    <source>
        <dbReference type="ARBA" id="ARBA00023237"/>
    </source>
</evidence>
<dbReference type="Proteomes" id="UP000488299">
    <property type="component" value="Unassembled WGS sequence"/>
</dbReference>
<dbReference type="InterPro" id="IPR039426">
    <property type="entry name" value="TonB-dep_rcpt-like"/>
</dbReference>
<evidence type="ECO:0000256" key="4">
    <source>
        <dbReference type="ARBA" id="ARBA00022692"/>
    </source>
</evidence>
<evidence type="ECO:0000256" key="3">
    <source>
        <dbReference type="ARBA" id="ARBA00022452"/>
    </source>
</evidence>
<dbReference type="NCBIfam" id="TIGR04057">
    <property type="entry name" value="SusC_RagA_signa"/>
    <property type="match status" value="1"/>
</dbReference>
<dbReference type="PROSITE" id="PS52016">
    <property type="entry name" value="TONB_DEPENDENT_REC_3"/>
    <property type="match status" value="1"/>
</dbReference>
<dbReference type="InterPro" id="IPR008969">
    <property type="entry name" value="CarboxyPept-like_regulatory"/>
</dbReference>
<proteinExistence type="inferred from homology"/>
<organism evidence="9 10">
    <name type="scientific">Rudanella paleaurantiibacter</name>
    <dbReference type="NCBI Taxonomy" id="2614655"/>
    <lineage>
        <taxon>Bacteria</taxon>
        <taxon>Pseudomonadati</taxon>
        <taxon>Bacteroidota</taxon>
        <taxon>Cytophagia</taxon>
        <taxon>Cytophagales</taxon>
        <taxon>Cytophagaceae</taxon>
        <taxon>Rudanella</taxon>
    </lineage>
</organism>
<dbReference type="Gene3D" id="2.170.130.10">
    <property type="entry name" value="TonB-dependent receptor, plug domain"/>
    <property type="match status" value="1"/>
</dbReference>
<gene>
    <name evidence="9" type="ORF">F5984_21775</name>
</gene>
<sequence>MIMTPTLSLSIHPRAAQRPGPLQLRPGRPLLLALLLTLLTLSFASAQQTRISVTGTVTDAKGGTLPGVNVVVQGTNTGTTTDADGRFSIQVASERSILLFSSIGFLKKAVTVGSQKKLTVTLAEDNNSLEEVVVVGYGEVRKKDVTGSVGKANVEEMQRAPVPSYDQALAGRIAGVVVTSGDGQPGSAANIVVRGSSVSQDSSPLFVIDGFPIENMDINAINPNDIESLEVLKDASSIAIYGARGANGVILITTKRGKPGPVRVTYNVSGGIQRDVRRVKMMSPYEFVRLQLELDSITSTPAAPFNRFRAIYLGQNDPNKTLESYRNVAGTDWQEQVLRQGSQMTHSLNISGGNADTRFAVSGSLFDQKGIVINTGLRRYDGRFSLDQHIRSRLKVGLAGSYANTSTYGTVPSGANGGGVIQGMWQYRPVAGLGNQDLAAALIDSIAFQDFSSGNSTASLGDNLINPLVQAQNEYRKNINNTATINAYLEYSFLKNFKLRVSGGLNTTTLRQETFYNSQTIQGNLFRNAAGAIANPNGINGGYTNVINGNWLNENILSYRNRFGKDHSLDALVGFTYQYARTASHGFRVINIPPATEYLGIISLNTGTATGPATSGSHWQMFSFLARANYTFRDRYLFTFSARSDGSSKFTPGKQWGYFPSGAFAWRFGSEPFMKKFSNILSDGKLRLSYGAVGNNKVGDFSYLSQYGALNTGHGYPFNNAYSLGVVPFFYGNDNLTWETTNEFDLGLNLSFLNNRIEIEADYYNRRTRNFLLGVPLPFLAGYSNGTNSQFQNTGNLRNSGFEFTLQTTNVQRKNFSWTSSFNISFNRSKILNFYDGLDARLTAWGLPGGASAWIARAGAPISQFYGYKWGGVYQFDDFDRLANGSYVLRNGVPTYSANVQPGDPKYVDINGDGVVDANDQTTLGTPLPIHTGGLSNNFTYKGLTLSVFAQWSYGNKVLNANRIAFESTGGYFLNGNQFATYADRWTPSNPTNDIPRARYNLKGDAGSPNPRPSSRVIEDASFLRIKTVQLSYGLPALWAKKISANSIRVFGSAQNLFTFTRYSGIDPEVSTYRSPNPANSPIGGTGVNAAATGTGYTFIQPSSGYSVLAGGYDFTPYPRAITITAGATVTF</sequence>
<evidence type="ECO:0000256" key="1">
    <source>
        <dbReference type="ARBA" id="ARBA00004571"/>
    </source>
</evidence>
<keyword evidence="5 7" id="KW-0472">Membrane</keyword>
<comment type="subcellular location">
    <subcellularLocation>
        <location evidence="1 7">Cell outer membrane</location>
        <topology evidence="1 7">Multi-pass membrane protein</topology>
    </subcellularLocation>
</comment>
<dbReference type="NCBIfam" id="TIGR04056">
    <property type="entry name" value="OMP_RagA_SusC"/>
    <property type="match status" value="1"/>
</dbReference>
<dbReference type="Pfam" id="PF07715">
    <property type="entry name" value="Plug"/>
    <property type="match status" value="1"/>
</dbReference>
<name>A0A7J5TTR3_9BACT</name>
<dbReference type="EMBL" id="WELI01000011">
    <property type="protein sequence ID" value="KAB7727261.1"/>
    <property type="molecule type" value="Genomic_DNA"/>
</dbReference>
<feature type="domain" description="TonB-dependent receptor plug" evidence="8">
    <location>
        <begin position="142"/>
        <end position="249"/>
    </location>
</feature>
<dbReference type="InterPro" id="IPR037066">
    <property type="entry name" value="Plug_dom_sf"/>
</dbReference>
<protein>
    <submittedName>
        <fullName evidence="9">SusC/RagA family TonB-linked outer membrane protein</fullName>
    </submittedName>
</protein>